<dbReference type="SUPFAM" id="SSF54637">
    <property type="entry name" value="Thioesterase/thiol ester dehydrase-isomerase"/>
    <property type="match status" value="2"/>
</dbReference>
<evidence type="ECO:0000313" key="3">
    <source>
        <dbReference type="EMBL" id="NYF98090.1"/>
    </source>
</evidence>
<proteinExistence type="predicted"/>
<dbReference type="Proteomes" id="UP000554054">
    <property type="component" value="Unassembled WGS sequence"/>
</dbReference>
<dbReference type="PANTHER" id="PTHR38110">
    <property type="entry name" value="CHROMOSOME 23, WHOLE GENOME SHOTGUN SEQUENCE"/>
    <property type="match status" value="1"/>
</dbReference>
<dbReference type="InterPro" id="IPR029069">
    <property type="entry name" value="HotDog_dom_sf"/>
</dbReference>
<organism evidence="3 4">
    <name type="scientific">Janibacter cremeus</name>
    <dbReference type="NCBI Taxonomy" id="1285192"/>
    <lineage>
        <taxon>Bacteria</taxon>
        <taxon>Bacillati</taxon>
        <taxon>Actinomycetota</taxon>
        <taxon>Actinomycetes</taxon>
        <taxon>Micrococcales</taxon>
        <taxon>Intrasporangiaceae</taxon>
        <taxon>Janibacter</taxon>
    </lineage>
</organism>
<protein>
    <submittedName>
        <fullName evidence="3">Acyl-CoA thioesterase</fullName>
    </submittedName>
</protein>
<name>A0A852VRM7_9MICO</name>
<dbReference type="Gene3D" id="2.40.160.210">
    <property type="entry name" value="Acyl-CoA thioesterase, double hotdog domain"/>
    <property type="match status" value="1"/>
</dbReference>
<dbReference type="EMBL" id="JACCAE010000001">
    <property type="protein sequence ID" value="NYF98090.1"/>
    <property type="molecule type" value="Genomic_DNA"/>
</dbReference>
<dbReference type="Pfam" id="PF13622">
    <property type="entry name" value="4HBT_3"/>
    <property type="match status" value="1"/>
</dbReference>
<sequence>MNLQEMLEQAATGTVHVQEGWGQGRATYGGLVGGLMHSALRAQLPEGTDPPLRSITVNFVAPVTPGAAETDVQILRSGKSATQGLVTLRQGDSIVAAALAAFGASRESTLSVRSAVAMPQLPEPMTIDPLPYIPGATPDFFQHVEMRLADGNIPYSGAQTSHMTGWMRFRQAPPTFDERHFISLADSWPPAVIQMLAKPAPGSSLTWTLELVDNVTAEPDTHWAYAVHTDHAAEGYAHTDARIWHPDGRLVAISRQTVSVFG</sequence>
<dbReference type="Pfam" id="PF20789">
    <property type="entry name" value="4HBT_3C"/>
    <property type="match status" value="1"/>
</dbReference>
<dbReference type="InterPro" id="IPR049449">
    <property type="entry name" value="TesB_ACOT8-like_N"/>
</dbReference>
<dbReference type="InterPro" id="IPR052389">
    <property type="entry name" value="Sec_Metab_Biosynth-Assoc"/>
</dbReference>
<comment type="caution">
    <text evidence="3">The sequence shown here is derived from an EMBL/GenBank/DDBJ whole genome shotgun (WGS) entry which is preliminary data.</text>
</comment>
<evidence type="ECO:0000259" key="1">
    <source>
        <dbReference type="Pfam" id="PF13622"/>
    </source>
</evidence>
<dbReference type="AlphaFoldDB" id="A0A852VRM7"/>
<dbReference type="PANTHER" id="PTHR38110:SF1">
    <property type="entry name" value="THIOESTERASE DOMAIN-CONTAINING PROTEIN"/>
    <property type="match status" value="1"/>
</dbReference>
<keyword evidence="4" id="KW-1185">Reference proteome</keyword>
<dbReference type="RefSeq" id="WP_185990940.1">
    <property type="nucleotide sequence ID" value="NZ_JACCAE010000001.1"/>
</dbReference>
<feature type="domain" description="Acyl-CoA thioesterase-like N-terminal HotDog" evidence="1">
    <location>
        <begin position="19"/>
        <end position="103"/>
    </location>
</feature>
<reference evidence="3 4" key="1">
    <citation type="submission" date="2020-07" db="EMBL/GenBank/DDBJ databases">
        <title>Sequencing the genomes of 1000 actinobacteria strains.</title>
        <authorList>
            <person name="Klenk H.-P."/>
        </authorList>
    </citation>
    <scope>NUCLEOTIDE SEQUENCE [LARGE SCALE GENOMIC DNA]</scope>
    <source>
        <strain evidence="3 4">DSM 26154</strain>
    </source>
</reference>
<feature type="domain" description="Acyl-CoA thioesterase-like C-terminal" evidence="2">
    <location>
        <begin position="127"/>
        <end position="260"/>
    </location>
</feature>
<evidence type="ECO:0000313" key="4">
    <source>
        <dbReference type="Proteomes" id="UP000554054"/>
    </source>
</evidence>
<evidence type="ECO:0000259" key="2">
    <source>
        <dbReference type="Pfam" id="PF20789"/>
    </source>
</evidence>
<gene>
    <name evidence="3" type="ORF">BJY20_001482</name>
</gene>
<dbReference type="InterPro" id="IPR042171">
    <property type="entry name" value="Acyl-CoA_hotdog"/>
</dbReference>
<accession>A0A852VRM7</accession>
<dbReference type="InterPro" id="IPR049450">
    <property type="entry name" value="ACOT8-like_C"/>
</dbReference>